<dbReference type="PANTHER" id="PTHR22916">
    <property type="entry name" value="GLYCOSYLTRANSFERASE"/>
    <property type="match status" value="1"/>
</dbReference>
<proteinExistence type="predicted"/>
<dbReference type="GO" id="GO:0016758">
    <property type="term" value="F:hexosyltransferase activity"/>
    <property type="evidence" value="ECO:0007669"/>
    <property type="project" value="UniProtKB-ARBA"/>
</dbReference>
<evidence type="ECO:0000256" key="1">
    <source>
        <dbReference type="ARBA" id="ARBA00022676"/>
    </source>
</evidence>
<dbReference type="CDD" id="cd00761">
    <property type="entry name" value="Glyco_tranf_GTA_type"/>
    <property type="match status" value="1"/>
</dbReference>
<name>A0A413SX36_9BACT</name>
<comment type="caution">
    <text evidence="4">The sequence shown here is derived from an EMBL/GenBank/DDBJ whole genome shotgun (WGS) entry which is preliminary data.</text>
</comment>
<dbReference type="EMBL" id="QSFT01000029">
    <property type="protein sequence ID" value="RHA73906.1"/>
    <property type="molecule type" value="Genomic_DNA"/>
</dbReference>
<evidence type="ECO:0000313" key="4">
    <source>
        <dbReference type="EMBL" id="RHA73906.1"/>
    </source>
</evidence>
<dbReference type="AlphaFoldDB" id="A0A413SX36"/>
<dbReference type="SUPFAM" id="SSF53448">
    <property type="entry name" value="Nucleotide-diphospho-sugar transferases"/>
    <property type="match status" value="1"/>
</dbReference>
<sequence length="323" mass="38455">MSPKISVIIPVYNTESTLHKCVDSILNQSYEDWELLLIDDGSKDHSAFICDEYAQQDKRIKVFHKENGGVSSARNIGIDNAEGKWITFIDSDDWVERNYLSNLYQNDENDIVASYYVAEGWKEWVSAPFKDYVYNEKQMKEFLTDCLLKFIFPYGKLFRHSIIKRYNLRFDESLSYGEDTLFIYQFLQYIKSVRISSEVTYHYICYGIGLSKQNFSWRIYWDILEKLLKAIHNLEHIFKWDGKEICNETVMLIIKRYIYYISSIHSIPYIRKELISILKSSVIKEAIEGVKVRSWKGKFINWLMLHDYLWISAILLYLKKRKS</sequence>
<dbReference type="Gene3D" id="3.90.550.10">
    <property type="entry name" value="Spore Coat Polysaccharide Biosynthesis Protein SpsA, Chain A"/>
    <property type="match status" value="1"/>
</dbReference>
<protein>
    <submittedName>
        <fullName evidence="4">Glycosyltransferase family 2 protein</fullName>
    </submittedName>
</protein>
<keyword evidence="1" id="KW-0328">Glycosyltransferase</keyword>
<keyword evidence="2 4" id="KW-0808">Transferase</keyword>
<evidence type="ECO:0000259" key="3">
    <source>
        <dbReference type="Pfam" id="PF00535"/>
    </source>
</evidence>
<accession>A0A413SX36</accession>
<reference evidence="4 5" key="1">
    <citation type="submission" date="2018-08" db="EMBL/GenBank/DDBJ databases">
        <title>A genome reference for cultivated species of the human gut microbiota.</title>
        <authorList>
            <person name="Zou Y."/>
            <person name="Xue W."/>
            <person name="Luo G."/>
        </authorList>
    </citation>
    <scope>NUCLEOTIDE SEQUENCE [LARGE SCALE GENOMIC DNA]</scope>
    <source>
        <strain evidence="4 5">AM42-38</strain>
    </source>
</reference>
<evidence type="ECO:0000313" key="5">
    <source>
        <dbReference type="Proteomes" id="UP000283855"/>
    </source>
</evidence>
<feature type="domain" description="Glycosyltransferase 2-like" evidence="3">
    <location>
        <begin position="6"/>
        <end position="165"/>
    </location>
</feature>
<gene>
    <name evidence="4" type="ORF">DW921_11840</name>
</gene>
<organism evidence="4 5">
    <name type="scientific">Phocaeicola coprophilus</name>
    <dbReference type="NCBI Taxonomy" id="387090"/>
    <lineage>
        <taxon>Bacteria</taxon>
        <taxon>Pseudomonadati</taxon>
        <taxon>Bacteroidota</taxon>
        <taxon>Bacteroidia</taxon>
        <taxon>Bacteroidales</taxon>
        <taxon>Bacteroidaceae</taxon>
        <taxon>Phocaeicola</taxon>
    </lineage>
</organism>
<dbReference type="Proteomes" id="UP000283855">
    <property type="component" value="Unassembled WGS sequence"/>
</dbReference>
<dbReference type="InterPro" id="IPR001173">
    <property type="entry name" value="Glyco_trans_2-like"/>
</dbReference>
<evidence type="ECO:0000256" key="2">
    <source>
        <dbReference type="ARBA" id="ARBA00022679"/>
    </source>
</evidence>
<dbReference type="PANTHER" id="PTHR22916:SF51">
    <property type="entry name" value="GLYCOSYLTRANSFERASE EPSH-RELATED"/>
    <property type="match status" value="1"/>
</dbReference>
<dbReference type="Pfam" id="PF00535">
    <property type="entry name" value="Glycos_transf_2"/>
    <property type="match status" value="1"/>
</dbReference>
<dbReference type="InterPro" id="IPR029044">
    <property type="entry name" value="Nucleotide-diphossugar_trans"/>
</dbReference>
<dbReference type="RefSeq" id="WP_118400786.1">
    <property type="nucleotide sequence ID" value="NZ_CABJGD010000029.1"/>
</dbReference>